<reference evidence="4 5" key="1">
    <citation type="submission" date="2016-06" db="EMBL/GenBank/DDBJ databases">
        <authorList>
            <person name="Kjaerup R.B."/>
            <person name="Dalgaard T.S."/>
            <person name="Juul-Madsen H.R."/>
        </authorList>
    </citation>
    <scope>NUCLEOTIDE SEQUENCE [LARGE SCALE GENOMIC DNA]</scope>
    <source>
        <strain evidence="4 5">Pb300</strain>
    </source>
</reference>
<evidence type="ECO:0000313" key="4">
    <source>
        <dbReference type="EMBL" id="ODH30375.1"/>
    </source>
</evidence>
<keyword evidence="2" id="KW-0472">Membrane</keyword>
<keyword evidence="3" id="KW-0732">Signal</keyword>
<evidence type="ECO:0000256" key="2">
    <source>
        <dbReference type="SAM" id="Phobius"/>
    </source>
</evidence>
<evidence type="ECO:0000313" key="5">
    <source>
        <dbReference type="Proteomes" id="UP000242814"/>
    </source>
</evidence>
<feature type="chain" id="PRO_5015063110" evidence="3">
    <location>
        <begin position="23"/>
        <end position="337"/>
    </location>
</feature>
<dbReference type="Proteomes" id="UP000242814">
    <property type="component" value="Unassembled WGS sequence"/>
</dbReference>
<dbReference type="VEuPathDB" id="FungiDB:PADG_07098"/>
<name>A0A1D2JFK1_PARBR</name>
<comment type="caution">
    <text evidence="4">The sequence shown here is derived from an EMBL/GenBank/DDBJ whole genome shotgun (WGS) entry which is preliminary data.</text>
</comment>
<evidence type="ECO:0000256" key="1">
    <source>
        <dbReference type="SAM" id="MobiDB-lite"/>
    </source>
</evidence>
<dbReference type="AlphaFoldDB" id="A0A1D2JFK1"/>
<proteinExistence type="predicted"/>
<feature type="compositionally biased region" description="Low complexity" evidence="1">
    <location>
        <begin position="70"/>
        <end position="88"/>
    </location>
</feature>
<protein>
    <submittedName>
        <fullName evidence="4">Uncharacterized protein</fullName>
    </submittedName>
</protein>
<keyword evidence="2" id="KW-1133">Transmembrane helix</keyword>
<dbReference type="OrthoDB" id="2596908at2759"/>
<gene>
    <name evidence="4" type="ORF">ACO22_03586</name>
</gene>
<sequence length="337" mass="36979">MRIALLSPYVFVFWAFIHSSTAKHMLERPVFHQSTNLDENVRRDAFDMIGAGYGLERRAPLPQGDAPDQSATAQNQAAETAESAPPSSFDEQQFNITTTRACLDALDELESVVNPSGMAACFNIPVFDSTTGAFEADIRLYKVTDGVDDFEGIPPSEYTLQVNIPQATISDPRRLAGDATEGQPEMALLQEFRHFGQISTVLQLDKLTQDHIRVLLIPNITIGAVNPKTVELVMTTLSSDTLSYVAGFFRNADNSPVNITIPDANAQLPAIVAAATAFVLPGTTLGIYPTGLIVTCIWAGSFVFAVGYGTLTRMKFRDHYRRRLRMAAARAEWNARM</sequence>
<evidence type="ECO:0000256" key="3">
    <source>
        <dbReference type="SAM" id="SignalP"/>
    </source>
</evidence>
<dbReference type="EMBL" id="LZYO01000125">
    <property type="protein sequence ID" value="ODH30375.1"/>
    <property type="molecule type" value="Genomic_DNA"/>
</dbReference>
<keyword evidence="2" id="KW-0812">Transmembrane</keyword>
<accession>A0A1D2JFK1</accession>
<feature type="transmembrane region" description="Helical" evidence="2">
    <location>
        <begin position="287"/>
        <end position="311"/>
    </location>
</feature>
<dbReference type="VEuPathDB" id="FungiDB:PABG_05180"/>
<organism evidence="4 5">
    <name type="scientific">Paracoccidioides brasiliensis</name>
    <dbReference type="NCBI Taxonomy" id="121759"/>
    <lineage>
        <taxon>Eukaryota</taxon>
        <taxon>Fungi</taxon>
        <taxon>Dikarya</taxon>
        <taxon>Ascomycota</taxon>
        <taxon>Pezizomycotina</taxon>
        <taxon>Eurotiomycetes</taxon>
        <taxon>Eurotiomycetidae</taxon>
        <taxon>Onygenales</taxon>
        <taxon>Ajellomycetaceae</taxon>
        <taxon>Paracoccidioides</taxon>
    </lineage>
</organism>
<feature type="region of interest" description="Disordered" evidence="1">
    <location>
        <begin position="57"/>
        <end position="91"/>
    </location>
</feature>
<feature type="signal peptide" evidence="3">
    <location>
        <begin position="1"/>
        <end position="22"/>
    </location>
</feature>